<dbReference type="Proteomes" id="UP001596435">
    <property type="component" value="Unassembled WGS sequence"/>
</dbReference>
<protein>
    <submittedName>
        <fullName evidence="2">Uncharacterized protein</fullName>
    </submittedName>
</protein>
<keyword evidence="1" id="KW-0812">Transmembrane</keyword>
<comment type="caution">
    <text evidence="2">The sequence shown here is derived from an EMBL/GenBank/DDBJ whole genome shotgun (WGS) entry which is preliminary data.</text>
</comment>
<evidence type="ECO:0000256" key="1">
    <source>
        <dbReference type="SAM" id="Phobius"/>
    </source>
</evidence>
<keyword evidence="1" id="KW-0472">Membrane</keyword>
<accession>A0ABW2FP43</accession>
<keyword evidence="1" id="KW-1133">Transmembrane helix</keyword>
<gene>
    <name evidence="2" type="ORF">ACFQMG_01215</name>
</gene>
<evidence type="ECO:0000313" key="3">
    <source>
        <dbReference type="Proteomes" id="UP001596435"/>
    </source>
</evidence>
<dbReference type="RefSeq" id="WP_380230246.1">
    <property type="nucleotide sequence ID" value="NZ_JBHSVH010000002.1"/>
</dbReference>
<proteinExistence type="predicted"/>
<evidence type="ECO:0000313" key="2">
    <source>
        <dbReference type="EMBL" id="MFC7178177.1"/>
    </source>
</evidence>
<keyword evidence="3" id="KW-1185">Reference proteome</keyword>
<reference evidence="3" key="1">
    <citation type="journal article" date="2019" name="Int. J. Syst. Evol. Microbiol.">
        <title>The Global Catalogue of Microorganisms (GCM) 10K type strain sequencing project: providing services to taxonomists for standard genome sequencing and annotation.</title>
        <authorList>
            <consortium name="The Broad Institute Genomics Platform"/>
            <consortium name="The Broad Institute Genome Sequencing Center for Infectious Disease"/>
            <person name="Wu L."/>
            <person name="Ma J."/>
        </authorList>
    </citation>
    <scope>NUCLEOTIDE SEQUENCE [LARGE SCALE GENOMIC DNA]</scope>
    <source>
        <strain evidence="3">CGMCC 1.12859</strain>
    </source>
</reference>
<dbReference type="EMBL" id="JBHTAJ010000002">
    <property type="protein sequence ID" value="MFC7178177.1"/>
    <property type="molecule type" value="Genomic_DNA"/>
</dbReference>
<sequence length="80" mass="8585">MTAIATSSPRRKSIDTRQEGTAAWRTTLLRDSWTIRMAGGPVSGSSSPHHRTVGGARITFAAWSVASVVIAAIVVHRRDV</sequence>
<feature type="transmembrane region" description="Helical" evidence="1">
    <location>
        <begin position="55"/>
        <end position="75"/>
    </location>
</feature>
<name>A0ABW2FP43_9ACTN</name>
<organism evidence="2 3">
    <name type="scientific">Kitasatospora paranensis</name>
    <dbReference type="NCBI Taxonomy" id="258053"/>
    <lineage>
        <taxon>Bacteria</taxon>
        <taxon>Bacillati</taxon>
        <taxon>Actinomycetota</taxon>
        <taxon>Actinomycetes</taxon>
        <taxon>Kitasatosporales</taxon>
        <taxon>Streptomycetaceae</taxon>
        <taxon>Kitasatospora</taxon>
    </lineage>
</organism>